<proteinExistence type="predicted"/>
<dbReference type="EMBL" id="JAIWYP010000029">
    <property type="protein sequence ID" value="KAH3691837.1"/>
    <property type="molecule type" value="Genomic_DNA"/>
</dbReference>
<evidence type="ECO:0000313" key="1">
    <source>
        <dbReference type="EMBL" id="KAH3691837.1"/>
    </source>
</evidence>
<dbReference type="AlphaFoldDB" id="A0A9D3Y1D2"/>
<sequence length="108" mass="12670">MIIWGDWKAGMRILLMLNDNTPPQQYLLQFCRQDTPEPETSMYENAFVRKDSGQILVSAKRWKQDIEYRYKHVGEATKNGPSDSFLANWDIVQAFPVCNPLPEIQHWI</sequence>
<evidence type="ECO:0000313" key="2">
    <source>
        <dbReference type="Proteomes" id="UP000828390"/>
    </source>
</evidence>
<reference evidence="1" key="1">
    <citation type="journal article" date="2019" name="bioRxiv">
        <title>The Genome of the Zebra Mussel, Dreissena polymorpha: A Resource for Invasive Species Research.</title>
        <authorList>
            <person name="McCartney M.A."/>
            <person name="Auch B."/>
            <person name="Kono T."/>
            <person name="Mallez S."/>
            <person name="Zhang Y."/>
            <person name="Obille A."/>
            <person name="Becker A."/>
            <person name="Abrahante J.E."/>
            <person name="Garbe J."/>
            <person name="Badalamenti J.P."/>
            <person name="Herman A."/>
            <person name="Mangelson H."/>
            <person name="Liachko I."/>
            <person name="Sullivan S."/>
            <person name="Sone E.D."/>
            <person name="Koren S."/>
            <person name="Silverstein K.A.T."/>
            <person name="Beckman K.B."/>
            <person name="Gohl D.M."/>
        </authorList>
    </citation>
    <scope>NUCLEOTIDE SEQUENCE</scope>
    <source>
        <strain evidence="1">Duluth1</strain>
        <tissue evidence="1">Whole animal</tissue>
    </source>
</reference>
<dbReference type="Proteomes" id="UP000828390">
    <property type="component" value="Unassembled WGS sequence"/>
</dbReference>
<gene>
    <name evidence="1" type="ORF">DPMN_191015</name>
</gene>
<keyword evidence="2" id="KW-1185">Reference proteome</keyword>
<comment type="caution">
    <text evidence="1">The sequence shown here is derived from an EMBL/GenBank/DDBJ whole genome shotgun (WGS) entry which is preliminary data.</text>
</comment>
<name>A0A9D3Y1D2_DREPO</name>
<accession>A0A9D3Y1D2</accession>
<reference evidence="1" key="2">
    <citation type="submission" date="2020-11" db="EMBL/GenBank/DDBJ databases">
        <authorList>
            <person name="McCartney M.A."/>
            <person name="Auch B."/>
            <person name="Kono T."/>
            <person name="Mallez S."/>
            <person name="Becker A."/>
            <person name="Gohl D.M."/>
            <person name="Silverstein K.A.T."/>
            <person name="Koren S."/>
            <person name="Bechman K.B."/>
            <person name="Herman A."/>
            <person name="Abrahante J.E."/>
            <person name="Garbe J."/>
        </authorList>
    </citation>
    <scope>NUCLEOTIDE SEQUENCE</scope>
    <source>
        <strain evidence="1">Duluth1</strain>
        <tissue evidence="1">Whole animal</tissue>
    </source>
</reference>
<protein>
    <submittedName>
        <fullName evidence="1">Uncharacterized protein</fullName>
    </submittedName>
</protein>
<organism evidence="1 2">
    <name type="scientific">Dreissena polymorpha</name>
    <name type="common">Zebra mussel</name>
    <name type="synonym">Mytilus polymorpha</name>
    <dbReference type="NCBI Taxonomy" id="45954"/>
    <lineage>
        <taxon>Eukaryota</taxon>
        <taxon>Metazoa</taxon>
        <taxon>Spiralia</taxon>
        <taxon>Lophotrochozoa</taxon>
        <taxon>Mollusca</taxon>
        <taxon>Bivalvia</taxon>
        <taxon>Autobranchia</taxon>
        <taxon>Heteroconchia</taxon>
        <taxon>Euheterodonta</taxon>
        <taxon>Imparidentia</taxon>
        <taxon>Neoheterodontei</taxon>
        <taxon>Myida</taxon>
        <taxon>Dreissenoidea</taxon>
        <taxon>Dreissenidae</taxon>
        <taxon>Dreissena</taxon>
    </lineage>
</organism>